<dbReference type="Pfam" id="PF01248">
    <property type="entry name" value="Ribosomal_L7Ae"/>
    <property type="match status" value="1"/>
</dbReference>
<dbReference type="GO" id="GO:0003735">
    <property type="term" value="F:structural constituent of ribosome"/>
    <property type="evidence" value="ECO:0007669"/>
    <property type="project" value="InterPro"/>
</dbReference>
<dbReference type="Proteomes" id="UP000594121">
    <property type="component" value="Chromosome"/>
</dbReference>
<dbReference type="InterPro" id="IPR039109">
    <property type="entry name" value="Ribosomal_eL30-like"/>
</dbReference>
<evidence type="ECO:0000256" key="4">
    <source>
        <dbReference type="HAMAP-Rule" id="MF_00481"/>
    </source>
</evidence>
<evidence type="ECO:0000259" key="5">
    <source>
        <dbReference type="Pfam" id="PF01248"/>
    </source>
</evidence>
<dbReference type="InterPro" id="IPR004038">
    <property type="entry name" value="Ribosomal_eL8/eL30/eS12/Gad45"/>
</dbReference>
<sequence length="104" mass="11023">MSSADFVRELQTALKTGKATLGYRSTLKAVVSGRAKLVVLARNAPAVISEEIKYYASLAQIPVYVFNGSSRELGAACNKPFLVSSIAIIDPGESNILLYAQGAT</sequence>
<evidence type="ECO:0000313" key="6">
    <source>
        <dbReference type="EMBL" id="QOJ78344.1"/>
    </source>
</evidence>
<keyword evidence="7" id="KW-1185">Reference proteome</keyword>
<keyword evidence="2 4" id="KW-0687">Ribonucleoprotein</keyword>
<dbReference type="PANTHER" id="PTHR11449">
    <property type="entry name" value="RIBOSOMAL PROTEIN L30"/>
    <property type="match status" value="1"/>
</dbReference>
<dbReference type="Gene3D" id="3.30.1330.30">
    <property type="match status" value="1"/>
</dbReference>
<reference evidence="6 7" key="1">
    <citation type="submission" date="2020-10" db="EMBL/GenBank/DDBJ databases">
        <title>Thermofilum lucidum 3507LT sp. nov. a novel member of Thermofilaceae family isolated from Chile hot spring, and proposal of description order Thermofilales.</title>
        <authorList>
            <person name="Zayulina K.S."/>
            <person name="Elcheninov A.G."/>
            <person name="Toshchakov S.V."/>
            <person name="Kublanov I.V."/>
        </authorList>
    </citation>
    <scope>NUCLEOTIDE SEQUENCE [LARGE SCALE GENOMIC DNA]</scope>
    <source>
        <strain evidence="6 7">3507LT</strain>
    </source>
</reference>
<organism evidence="6 7">
    <name type="scientific">Infirmifilum lucidum</name>
    <dbReference type="NCBI Taxonomy" id="2776706"/>
    <lineage>
        <taxon>Archaea</taxon>
        <taxon>Thermoproteota</taxon>
        <taxon>Thermoprotei</taxon>
        <taxon>Thermofilales</taxon>
        <taxon>Thermofilaceae</taxon>
        <taxon>Infirmifilum</taxon>
    </lineage>
</organism>
<evidence type="ECO:0000313" key="7">
    <source>
        <dbReference type="Proteomes" id="UP000594121"/>
    </source>
</evidence>
<accession>A0A7L9FHF2</accession>
<evidence type="ECO:0000256" key="3">
    <source>
        <dbReference type="ARBA" id="ARBA00035231"/>
    </source>
</evidence>
<dbReference type="InterPro" id="IPR029064">
    <property type="entry name" value="Ribosomal_eL30-like_sf"/>
</dbReference>
<evidence type="ECO:0000256" key="2">
    <source>
        <dbReference type="ARBA" id="ARBA00023274"/>
    </source>
</evidence>
<protein>
    <recommendedName>
        <fullName evidence="3 4">Large ribosomal subunit protein eL30</fullName>
    </recommendedName>
</protein>
<dbReference type="AlphaFoldDB" id="A0A7L9FHF2"/>
<comment type="similarity">
    <text evidence="4">Belongs to the eukaryotic ribosomal protein eL30 family.</text>
</comment>
<dbReference type="RefSeq" id="WP_192818316.1">
    <property type="nucleotide sequence ID" value="NZ_CP062310.1"/>
</dbReference>
<dbReference type="InterPro" id="IPR000231">
    <property type="entry name" value="Ribosomal_eL30"/>
</dbReference>
<dbReference type="InParanoid" id="A0A7L9FHF2"/>
<evidence type="ECO:0000256" key="1">
    <source>
        <dbReference type="ARBA" id="ARBA00022980"/>
    </source>
</evidence>
<proteinExistence type="inferred from homology"/>
<keyword evidence="1 4" id="KW-0689">Ribosomal protein</keyword>
<dbReference type="GO" id="GO:0022625">
    <property type="term" value="C:cytosolic large ribosomal subunit"/>
    <property type="evidence" value="ECO:0007669"/>
    <property type="project" value="InterPro"/>
</dbReference>
<dbReference type="SUPFAM" id="SSF55315">
    <property type="entry name" value="L30e-like"/>
    <property type="match status" value="1"/>
</dbReference>
<dbReference type="NCBIfam" id="NF002172">
    <property type="entry name" value="PRK01018.1"/>
    <property type="match status" value="1"/>
</dbReference>
<dbReference type="KEGG" id="thel:IG193_06180"/>
<gene>
    <name evidence="4" type="primary">rpl30e</name>
    <name evidence="6" type="ORF">IG193_06180</name>
</gene>
<dbReference type="GO" id="GO:0003723">
    <property type="term" value="F:RNA binding"/>
    <property type="evidence" value="ECO:0007669"/>
    <property type="project" value="InterPro"/>
</dbReference>
<dbReference type="GeneID" id="59149466"/>
<name>A0A7L9FHF2_9CREN</name>
<dbReference type="HAMAP" id="MF_00481">
    <property type="entry name" value="Ribosomal_eL30"/>
    <property type="match status" value="1"/>
</dbReference>
<dbReference type="GO" id="GO:0006412">
    <property type="term" value="P:translation"/>
    <property type="evidence" value="ECO:0007669"/>
    <property type="project" value="UniProtKB-UniRule"/>
</dbReference>
<feature type="domain" description="Ribosomal protein eL8/eL30/eS12/Gadd45" evidence="5">
    <location>
        <begin position="8"/>
        <end position="97"/>
    </location>
</feature>
<dbReference type="EMBL" id="CP062310">
    <property type="protein sequence ID" value="QOJ78344.1"/>
    <property type="molecule type" value="Genomic_DNA"/>
</dbReference>
<dbReference type="FunCoup" id="A0A7L9FHF2">
    <property type="interactions" value="149"/>
</dbReference>